<dbReference type="InterPro" id="IPR036915">
    <property type="entry name" value="Cyclin-like_sf"/>
</dbReference>
<dbReference type="GO" id="GO:0019901">
    <property type="term" value="F:protein kinase binding"/>
    <property type="evidence" value="ECO:0007669"/>
    <property type="project" value="InterPro"/>
</dbReference>
<dbReference type="GO" id="GO:0016538">
    <property type="term" value="F:cyclin-dependent protein serine/threonine kinase regulator activity"/>
    <property type="evidence" value="ECO:0007669"/>
    <property type="project" value="TreeGrafter"/>
</dbReference>
<evidence type="ECO:0008006" key="3">
    <source>
        <dbReference type="Google" id="ProtNLM"/>
    </source>
</evidence>
<evidence type="ECO:0000313" key="1">
    <source>
        <dbReference type="EMBL" id="ODQ77711.1"/>
    </source>
</evidence>
<dbReference type="RefSeq" id="XP_018983039.1">
    <property type="nucleotide sequence ID" value="XM_019129903.1"/>
</dbReference>
<dbReference type="SUPFAM" id="SSF47954">
    <property type="entry name" value="Cyclin-like"/>
    <property type="match status" value="1"/>
</dbReference>
<protein>
    <recommendedName>
        <fullName evidence="3">Cyclin-like domain-containing protein</fullName>
    </recommendedName>
</protein>
<evidence type="ECO:0000313" key="2">
    <source>
        <dbReference type="Proteomes" id="UP000094336"/>
    </source>
</evidence>
<dbReference type="Proteomes" id="UP000094336">
    <property type="component" value="Unassembled WGS sequence"/>
</dbReference>
<organism evidence="1 2">
    <name type="scientific">Babjeviella inositovora NRRL Y-12698</name>
    <dbReference type="NCBI Taxonomy" id="984486"/>
    <lineage>
        <taxon>Eukaryota</taxon>
        <taxon>Fungi</taxon>
        <taxon>Dikarya</taxon>
        <taxon>Ascomycota</taxon>
        <taxon>Saccharomycotina</taxon>
        <taxon>Pichiomycetes</taxon>
        <taxon>Serinales incertae sedis</taxon>
        <taxon>Babjeviella</taxon>
    </lineage>
</organism>
<name>A0A1E3QJ39_9ASCO</name>
<dbReference type="EMBL" id="KV454439">
    <property type="protein sequence ID" value="ODQ77711.1"/>
    <property type="molecule type" value="Genomic_DNA"/>
</dbReference>
<dbReference type="InterPro" id="IPR013922">
    <property type="entry name" value="Cyclin_PHO80-like"/>
</dbReference>
<dbReference type="OrthoDB" id="286814at2759"/>
<dbReference type="Gene3D" id="1.10.472.10">
    <property type="entry name" value="Cyclin-like"/>
    <property type="match status" value="1"/>
</dbReference>
<reference evidence="2" key="1">
    <citation type="submission" date="2016-05" db="EMBL/GenBank/DDBJ databases">
        <title>Comparative genomics of biotechnologically important yeasts.</title>
        <authorList>
            <consortium name="DOE Joint Genome Institute"/>
            <person name="Riley R."/>
            <person name="Haridas S."/>
            <person name="Wolfe K.H."/>
            <person name="Lopes M.R."/>
            <person name="Hittinger C.T."/>
            <person name="Goker M."/>
            <person name="Salamov A."/>
            <person name="Wisecaver J."/>
            <person name="Long T.M."/>
            <person name="Aerts A.L."/>
            <person name="Barry K."/>
            <person name="Choi C."/>
            <person name="Clum A."/>
            <person name="Coughlan A.Y."/>
            <person name="Deshpande S."/>
            <person name="Douglass A.P."/>
            <person name="Hanson S.J."/>
            <person name="Klenk H.-P."/>
            <person name="Labutti K."/>
            <person name="Lapidus A."/>
            <person name="Lindquist E."/>
            <person name="Lipzen A."/>
            <person name="Meier-Kolthoff J.P."/>
            <person name="Ohm R.A."/>
            <person name="Otillar R.P."/>
            <person name="Pangilinan J."/>
            <person name="Peng Y."/>
            <person name="Rokas A."/>
            <person name="Rosa C.A."/>
            <person name="Scheuner C."/>
            <person name="Sibirny A.A."/>
            <person name="Slot J.C."/>
            <person name="Stielow J.B."/>
            <person name="Sun H."/>
            <person name="Kurtzman C.P."/>
            <person name="Blackwell M."/>
            <person name="Grigoriev I.V."/>
            <person name="Jeffries T.W."/>
        </authorList>
    </citation>
    <scope>NUCLEOTIDE SEQUENCE [LARGE SCALE GENOMIC DNA]</scope>
    <source>
        <strain evidence="2">NRRL Y-12698</strain>
    </source>
</reference>
<dbReference type="CDD" id="cd20557">
    <property type="entry name" value="CYCLIN_ScPCL1-like"/>
    <property type="match status" value="1"/>
</dbReference>
<dbReference type="GO" id="GO:0005634">
    <property type="term" value="C:nucleus"/>
    <property type="evidence" value="ECO:0007669"/>
    <property type="project" value="TreeGrafter"/>
</dbReference>
<dbReference type="PANTHER" id="PTHR15615">
    <property type="match status" value="1"/>
</dbReference>
<sequence length="302" mass="34087">MLHQPSPQLLQLYTNVSWHLLCPNSAYPHSLSPVYGKLIGKLLHNSQVSNQVLLTSLFYLSKMASLAHRATIKNFQLTYTRVVASLMLANKFLDDQSYTTKSWAQISGVPVQKLIQLEKMALAKMDYQVNVSVAQWTKWVSYVKDTVVFLALKVDVDSLIATPKVCPVSPVHPATPFYAKPAPCITPCHNVNVYPMTPSSPHITPVSGISHKRHISEDAFSVPHFKRVHYTQFAPYVPQQLTPYVAQTVTPFVPVTVAPLPIYYGQVYTPPMYVQQSYPMSYYVPPVLYPLPYYEPYSNACY</sequence>
<dbReference type="STRING" id="984486.A0A1E3QJ39"/>
<dbReference type="AlphaFoldDB" id="A0A1E3QJ39"/>
<proteinExistence type="predicted"/>
<dbReference type="GO" id="GO:0000307">
    <property type="term" value="C:cyclin-dependent protein kinase holoenzyme complex"/>
    <property type="evidence" value="ECO:0007669"/>
    <property type="project" value="UniProtKB-ARBA"/>
</dbReference>
<dbReference type="GeneID" id="30147756"/>
<keyword evidence="2" id="KW-1185">Reference proteome</keyword>
<dbReference type="PANTHER" id="PTHR15615:SF108">
    <property type="entry name" value="PROTEIN CNPPD1"/>
    <property type="match status" value="1"/>
</dbReference>
<accession>A0A1E3QJ39</accession>
<gene>
    <name evidence="1" type="ORF">BABINDRAFT_163417</name>
</gene>
<dbReference type="Pfam" id="PF08613">
    <property type="entry name" value="Cyclin"/>
    <property type="match status" value="1"/>
</dbReference>